<dbReference type="InterPro" id="IPR000674">
    <property type="entry name" value="Ald_Oxase/Xan_DH_a/b"/>
</dbReference>
<dbReference type="SMART" id="SM01008">
    <property type="entry name" value="Ald_Xan_dh_C"/>
    <property type="match status" value="1"/>
</dbReference>
<organism evidence="3 4">
    <name type="scientific">Palleronia pelagia</name>
    <dbReference type="NCBI Taxonomy" id="387096"/>
    <lineage>
        <taxon>Bacteria</taxon>
        <taxon>Pseudomonadati</taxon>
        <taxon>Pseudomonadota</taxon>
        <taxon>Alphaproteobacteria</taxon>
        <taxon>Rhodobacterales</taxon>
        <taxon>Roseobacteraceae</taxon>
        <taxon>Palleronia</taxon>
    </lineage>
</organism>
<dbReference type="InterPro" id="IPR006311">
    <property type="entry name" value="TAT_signal"/>
</dbReference>
<dbReference type="Proteomes" id="UP000199372">
    <property type="component" value="Unassembled WGS sequence"/>
</dbReference>
<dbReference type="Gene3D" id="3.30.365.10">
    <property type="entry name" value="Aldehyde oxidase/xanthine dehydrogenase, molybdopterin binding domain"/>
    <property type="match status" value="4"/>
</dbReference>
<protein>
    <submittedName>
        <fullName evidence="3">Isoquinoline 1-oxidoreductase, beta subunit</fullName>
    </submittedName>
</protein>
<feature type="transmembrane region" description="Helical" evidence="1">
    <location>
        <begin position="12"/>
        <end position="31"/>
    </location>
</feature>
<evidence type="ECO:0000259" key="2">
    <source>
        <dbReference type="SMART" id="SM01008"/>
    </source>
</evidence>
<dbReference type="PANTHER" id="PTHR47495">
    <property type="entry name" value="ALDEHYDE DEHYDROGENASE"/>
    <property type="match status" value="1"/>
</dbReference>
<accession>A0A1H8BH83</accession>
<dbReference type="PROSITE" id="PS51318">
    <property type="entry name" value="TAT"/>
    <property type="match status" value="1"/>
</dbReference>
<keyword evidence="1" id="KW-0472">Membrane</keyword>
<evidence type="ECO:0000313" key="4">
    <source>
        <dbReference type="Proteomes" id="UP000199372"/>
    </source>
</evidence>
<dbReference type="AlphaFoldDB" id="A0A1H8BH83"/>
<dbReference type="PANTHER" id="PTHR47495:SF1">
    <property type="entry name" value="BLL3820 PROTEIN"/>
    <property type="match status" value="1"/>
</dbReference>
<dbReference type="Pfam" id="PF02738">
    <property type="entry name" value="MoCoBD_1"/>
    <property type="match status" value="1"/>
</dbReference>
<dbReference type="InterPro" id="IPR037165">
    <property type="entry name" value="AldOxase/xan_DH_Mopterin-bd_sf"/>
</dbReference>
<dbReference type="Pfam" id="PF20256">
    <property type="entry name" value="MoCoBD_2"/>
    <property type="match status" value="1"/>
</dbReference>
<dbReference type="PIRSF" id="PIRSF036389">
    <property type="entry name" value="IOR_B"/>
    <property type="match status" value="1"/>
</dbReference>
<dbReference type="OrthoDB" id="9767994at2"/>
<keyword evidence="1" id="KW-0812">Transmembrane</keyword>
<dbReference type="InterPro" id="IPR008274">
    <property type="entry name" value="AldOxase/xan_DH_MoCoBD1"/>
</dbReference>
<dbReference type="EMBL" id="FOCM01000001">
    <property type="protein sequence ID" value="SEM82182.1"/>
    <property type="molecule type" value="Genomic_DNA"/>
</dbReference>
<sequence length="748" mass="78391">MGRAARIARRSFLIGSAALAGGVAFGTYLVVRDPENPLEASAGPGEVPITPYVLLDATGVTLITPRAELGQGATSVLAALLAEEMDLDWGAIRTLHGPPSPAYWNGVVAGEGLPIAATDDSYLAQAGRGIGAAAAKVLGLQITGGSSTVPDAYDKMRAAGAVARATLLRAAAAETGIDAGDLRTEAGQVVLPDGTALPYGALAGRVAETELPDRVAMKDPEDWRLLGTSFPDLALRDKVTGRARYGIDFYLPEMVYAAIRQPPWPDATIGNLDDSAARAVRGVSDVVQVDGAVAVIASGTYPAMKAAKLLRVDWTAPSGPREDSRETRTRLMAALTDDTRDSRLRDDGDVDDALAGAAEPWDAEYFVPYLAHAPMEPMSATAQLANGKLRIWTSTQVPLMLRDKAAELLGISPEDVEVTVLTGGGSFGRRLELDYALQAVRIAPHTGGRPVKLTWTREEDMTHDFPRPAAVARARGAVADGGIGALDLAIAAPSTAASQMGRLGYPAMGPDVAIVAGAWDQPFAIPALRVTGYRATETVGVSSWRSVGASANAFFHECAIDELAHAAGADPLEERLRLCSDPASARVLEAVADLSGWGTDLPAGHGRGLAFCLSFGVPTAQVVEVATTPRGLRLVAGYAVSEIGRVLNPDNVANQMQGGMAWGLGHAMFAKLTYRDGVPEQDNFDSYRALRLPQCPPITTRALETSDHIRGIGEPCVPPAAPALGNAIFAATGQRIRALPFADHVTFA</sequence>
<evidence type="ECO:0000313" key="3">
    <source>
        <dbReference type="EMBL" id="SEM82182.1"/>
    </source>
</evidence>
<feature type="domain" description="Aldehyde oxidase/xanthine dehydrogenase a/b hammerhead" evidence="2">
    <location>
        <begin position="240"/>
        <end position="318"/>
    </location>
</feature>
<dbReference type="InterPro" id="IPR052516">
    <property type="entry name" value="N-heterocyclic_Hydroxylase"/>
</dbReference>
<proteinExistence type="predicted"/>
<dbReference type="Gene3D" id="3.90.1170.50">
    <property type="entry name" value="Aldehyde oxidase/xanthine dehydrogenase, a/b hammerhead"/>
    <property type="match status" value="1"/>
</dbReference>
<keyword evidence="1" id="KW-1133">Transmembrane helix</keyword>
<dbReference type="InterPro" id="IPR046867">
    <property type="entry name" value="AldOxase/xan_DH_MoCoBD2"/>
</dbReference>
<dbReference type="SUPFAM" id="SSF56003">
    <property type="entry name" value="Molybdenum cofactor-binding domain"/>
    <property type="match status" value="2"/>
</dbReference>
<gene>
    <name evidence="3" type="ORF">SAMN04488011_101596</name>
</gene>
<keyword evidence="4" id="KW-1185">Reference proteome</keyword>
<dbReference type="InterPro" id="IPR012368">
    <property type="entry name" value="OxRdtase_Mopterin-bd_su_IorB"/>
</dbReference>
<reference evidence="4" key="1">
    <citation type="submission" date="2016-10" db="EMBL/GenBank/DDBJ databases">
        <authorList>
            <person name="Varghese N."/>
            <person name="Submissions S."/>
        </authorList>
    </citation>
    <scope>NUCLEOTIDE SEQUENCE [LARGE SCALE GENOMIC DNA]</scope>
    <source>
        <strain evidence="4">DSM 26893</strain>
    </source>
</reference>
<name>A0A1H8BH83_9RHOB</name>
<evidence type="ECO:0000256" key="1">
    <source>
        <dbReference type="SAM" id="Phobius"/>
    </source>
</evidence>
<dbReference type="GO" id="GO:0016491">
    <property type="term" value="F:oxidoreductase activity"/>
    <property type="evidence" value="ECO:0007669"/>
    <property type="project" value="InterPro"/>
</dbReference>
<dbReference type="RefSeq" id="WP_091844090.1">
    <property type="nucleotide sequence ID" value="NZ_FOCM01000001.1"/>
</dbReference>